<dbReference type="EMBL" id="CP064789">
    <property type="protein sequence ID" value="QSG13208.1"/>
    <property type="molecule type" value="Genomic_DNA"/>
</dbReference>
<feature type="compositionally biased region" description="Polar residues" evidence="1">
    <location>
        <begin position="37"/>
        <end position="46"/>
    </location>
</feature>
<protein>
    <submittedName>
        <fullName evidence="2">Uncharacterized protein</fullName>
    </submittedName>
</protein>
<dbReference type="InterPro" id="IPR006311">
    <property type="entry name" value="TAT_signal"/>
</dbReference>
<dbReference type="GeneID" id="68862336"/>
<dbReference type="PROSITE" id="PS51318">
    <property type="entry name" value="TAT"/>
    <property type="match status" value="1"/>
</dbReference>
<accession>A0A897NKM4</accession>
<dbReference type="RefSeq" id="WP_229124960.1">
    <property type="nucleotide sequence ID" value="NZ_CP064789.1"/>
</dbReference>
<organism evidence="2 3">
    <name type="scientific">Halapricum desulfuricans</name>
    <dbReference type="NCBI Taxonomy" id="2841257"/>
    <lineage>
        <taxon>Archaea</taxon>
        <taxon>Methanobacteriati</taxon>
        <taxon>Methanobacteriota</taxon>
        <taxon>Stenosarchaea group</taxon>
        <taxon>Halobacteria</taxon>
        <taxon>Halobacteriales</taxon>
        <taxon>Haloarculaceae</taxon>
        <taxon>Halapricum</taxon>
    </lineage>
</organism>
<name>A0A897NKM4_9EURY</name>
<sequence>MQTRRSFLSQVAAIALGGSLLNVGATATGRPSEDENQQSASQSTTELTVSGDPAIVGQIGLPAVPEVSFGTIGRYAAIVSPGDVDHIAGKIETRDGQLSGGSGTAIGSFDVRSIATDLQRHTAFSRINRTKGSNGTGTASGFGVTVTASSADRHREARESPSELLARVEPASVLVLEPSRINVTVDATRTAAAERLAKWRRRSTRVGGSTRGEVDTASAQDSVVTAHVSLDEPMRRRLLDMLPSSPERLRRFVRSIQEAGVAIQGNAATTELRYTFSLDDNPSASQAFVTLLADLRAHEGVRLVDQSVSSSVVTAHVSIPTDSLWTVHRSLLGV</sequence>
<gene>
    <name evidence="2" type="ORF">HSBGL_2814</name>
</gene>
<reference evidence="2" key="1">
    <citation type="submission" date="2020-11" db="EMBL/GenBank/DDBJ databases">
        <title>Carbohydrate-dependent, anaerobic sulfur respiration: A novel catabolism in halophilic archaea.</title>
        <authorList>
            <person name="Sorokin D.Y."/>
            <person name="Messina E."/>
            <person name="Smedile F."/>
            <person name="La Cono V."/>
            <person name="Hallsworth J.E."/>
            <person name="Yakimov M.M."/>
        </authorList>
    </citation>
    <scope>NUCLEOTIDE SEQUENCE</scope>
    <source>
        <strain evidence="2">HSR-Bgl</strain>
    </source>
</reference>
<proteinExistence type="predicted"/>
<feature type="region of interest" description="Disordered" evidence="1">
    <location>
        <begin position="25"/>
        <end position="46"/>
    </location>
</feature>
<evidence type="ECO:0000313" key="3">
    <source>
        <dbReference type="Proteomes" id="UP000663305"/>
    </source>
</evidence>
<dbReference type="Proteomes" id="UP000663305">
    <property type="component" value="Chromosome"/>
</dbReference>
<dbReference type="AlphaFoldDB" id="A0A897NKM4"/>
<evidence type="ECO:0000256" key="1">
    <source>
        <dbReference type="SAM" id="MobiDB-lite"/>
    </source>
</evidence>
<evidence type="ECO:0000313" key="2">
    <source>
        <dbReference type="EMBL" id="QSG13208.1"/>
    </source>
</evidence>